<dbReference type="AlphaFoldDB" id="A0A803SPD8"/>
<reference evidence="6" key="3">
    <citation type="submission" date="2025-09" db="UniProtKB">
        <authorList>
            <consortium name="Ensembl"/>
        </authorList>
    </citation>
    <scope>IDENTIFICATION</scope>
</reference>
<feature type="compositionally biased region" description="Pro residues" evidence="4">
    <location>
        <begin position="357"/>
        <end position="372"/>
    </location>
</feature>
<keyword evidence="3" id="KW-0677">Repeat</keyword>
<dbReference type="InParanoid" id="A0A803SPD8"/>
<keyword evidence="2" id="KW-0963">Cytoplasm</keyword>
<feature type="compositionally biased region" description="Basic residues" evidence="4">
    <location>
        <begin position="327"/>
        <end position="339"/>
    </location>
</feature>
<feature type="signal peptide" evidence="5">
    <location>
        <begin position="1"/>
        <end position="18"/>
    </location>
</feature>
<dbReference type="InterPro" id="IPR011989">
    <property type="entry name" value="ARM-like"/>
</dbReference>
<dbReference type="Ensembl" id="ENSACAT00000047792.1">
    <property type="protein sequence ID" value="ENSACAP00000024828.1"/>
    <property type="gene ID" value="ENSACAG00000040866.1"/>
</dbReference>
<evidence type="ECO:0000256" key="2">
    <source>
        <dbReference type="ARBA" id="ARBA00022490"/>
    </source>
</evidence>
<feature type="compositionally biased region" description="Basic residues" evidence="4">
    <location>
        <begin position="284"/>
        <end position="294"/>
    </location>
</feature>
<feature type="region of interest" description="Disordered" evidence="4">
    <location>
        <begin position="225"/>
        <end position="386"/>
    </location>
</feature>
<reference evidence="6" key="1">
    <citation type="submission" date="2009-12" db="EMBL/GenBank/DDBJ databases">
        <title>The Genome Sequence of Anolis carolinensis (Green Anole Lizard).</title>
        <authorList>
            <consortium name="The Genome Sequencing Platform"/>
            <person name="Di Palma F."/>
            <person name="Alfoldi J."/>
            <person name="Heiman D."/>
            <person name="Young S."/>
            <person name="Grabherr M."/>
            <person name="Johnson J."/>
            <person name="Lander E.S."/>
            <person name="Lindblad-Toh K."/>
        </authorList>
    </citation>
    <scope>NUCLEOTIDE SEQUENCE [LARGE SCALE GENOMIC DNA]</scope>
    <source>
        <strain evidence="6">JBL SC #1</strain>
    </source>
</reference>
<evidence type="ECO:0000256" key="4">
    <source>
        <dbReference type="SAM" id="MobiDB-lite"/>
    </source>
</evidence>
<dbReference type="GO" id="GO:0003953">
    <property type="term" value="F:NAD+ nucleosidase activity"/>
    <property type="evidence" value="ECO:0007669"/>
    <property type="project" value="InterPro"/>
</dbReference>
<feature type="compositionally biased region" description="Low complexity" evidence="4">
    <location>
        <begin position="272"/>
        <end position="283"/>
    </location>
</feature>
<dbReference type="PANTHER" id="PTHR22998:SF1">
    <property type="entry name" value="NAD(+) HYDROLASE SARM1"/>
    <property type="match status" value="1"/>
</dbReference>
<comment type="subcellular location">
    <subcellularLocation>
        <location evidence="1">Cytoplasm</location>
    </subcellularLocation>
</comment>
<dbReference type="GO" id="GO:0035591">
    <property type="term" value="F:signaling adaptor activity"/>
    <property type="evidence" value="ECO:0007669"/>
    <property type="project" value="InterPro"/>
</dbReference>
<dbReference type="SUPFAM" id="SSF48371">
    <property type="entry name" value="ARM repeat"/>
    <property type="match status" value="1"/>
</dbReference>
<proteinExistence type="predicted"/>
<dbReference type="InterPro" id="IPR016024">
    <property type="entry name" value="ARM-type_fold"/>
</dbReference>
<sequence>MGLTLLLSAYKLCRLAMSGPGVRPEGWWAEGLGPCPEASPGLAADIQAALDRALPDLHQAVSAAKRAAGPQDLQAALAEILALVEEAWLMPALGREVARGLCHAVRMEGGLDLLLALLQDPDLQTRCQAGRLLEQILVAENRDRVARVGLGAILNLAKERENAALAPFTAGILAHMFKHSEETSLRLIADGALDAVLFWCRWSDPGRAAPLRGCPGQLRHLRRAAEPAADGREAGPRVALPAGLRQGRRLGPVPGLPGRGRPGRQQGDRARGGALRHPGPGRALRGHARPRPLRPHPPAQRRPQPGTGRRGPAGPGPAPGELPPRGPVHRRLLPLRGGRHQGPAEEHQGRARRRPPKTPLRPPTGPQRPPKPSKALPNPQKTLKKP</sequence>
<evidence type="ECO:0000313" key="6">
    <source>
        <dbReference type="Ensembl" id="ENSACAP00000024828.1"/>
    </source>
</evidence>
<dbReference type="Proteomes" id="UP000001646">
    <property type="component" value="Unplaced"/>
</dbReference>
<feature type="compositionally biased region" description="Low complexity" evidence="4">
    <location>
        <begin position="243"/>
        <end position="253"/>
    </location>
</feature>
<name>A0A803SPD8_ANOCA</name>
<evidence type="ECO:0000313" key="7">
    <source>
        <dbReference type="Proteomes" id="UP000001646"/>
    </source>
</evidence>
<evidence type="ECO:0000256" key="1">
    <source>
        <dbReference type="ARBA" id="ARBA00004496"/>
    </source>
</evidence>
<accession>A0A803SPD8</accession>
<feature type="compositionally biased region" description="Basic and acidic residues" evidence="4">
    <location>
        <begin position="225"/>
        <end position="235"/>
    </location>
</feature>
<dbReference type="InterPro" id="IPR039184">
    <property type="entry name" value="SARM1"/>
</dbReference>
<feature type="compositionally biased region" description="Pro residues" evidence="4">
    <location>
        <begin position="314"/>
        <end position="326"/>
    </location>
</feature>
<dbReference type="GO" id="GO:0048678">
    <property type="term" value="P:response to axon injury"/>
    <property type="evidence" value="ECO:0007669"/>
    <property type="project" value="InterPro"/>
</dbReference>
<dbReference type="GeneTree" id="ENSGT00390000004155"/>
<reference evidence="6" key="2">
    <citation type="submission" date="2025-08" db="UniProtKB">
        <authorList>
            <consortium name="Ensembl"/>
        </authorList>
    </citation>
    <scope>IDENTIFICATION</scope>
</reference>
<dbReference type="GO" id="GO:0034128">
    <property type="term" value="P:negative regulation of MyD88-independent toll-like receptor signaling pathway"/>
    <property type="evidence" value="ECO:0007669"/>
    <property type="project" value="InterPro"/>
</dbReference>
<organism evidence="6 7">
    <name type="scientific">Anolis carolinensis</name>
    <name type="common">Green anole</name>
    <name type="synonym">American chameleon</name>
    <dbReference type="NCBI Taxonomy" id="28377"/>
    <lineage>
        <taxon>Eukaryota</taxon>
        <taxon>Metazoa</taxon>
        <taxon>Chordata</taxon>
        <taxon>Craniata</taxon>
        <taxon>Vertebrata</taxon>
        <taxon>Euteleostomi</taxon>
        <taxon>Lepidosauria</taxon>
        <taxon>Squamata</taxon>
        <taxon>Bifurcata</taxon>
        <taxon>Unidentata</taxon>
        <taxon>Episquamata</taxon>
        <taxon>Toxicofera</taxon>
        <taxon>Iguania</taxon>
        <taxon>Dactyloidae</taxon>
        <taxon>Anolis</taxon>
    </lineage>
</organism>
<feature type="chain" id="PRO_5032676733" evidence="5">
    <location>
        <begin position="19"/>
        <end position="386"/>
    </location>
</feature>
<dbReference type="Gene3D" id="1.25.10.10">
    <property type="entry name" value="Leucine-rich Repeat Variant"/>
    <property type="match status" value="1"/>
</dbReference>
<dbReference type="PANTHER" id="PTHR22998">
    <property type="entry name" value="SARM1"/>
    <property type="match status" value="1"/>
</dbReference>
<evidence type="ECO:0000256" key="3">
    <source>
        <dbReference type="ARBA" id="ARBA00022737"/>
    </source>
</evidence>
<evidence type="ECO:0000256" key="5">
    <source>
        <dbReference type="SAM" id="SignalP"/>
    </source>
</evidence>
<keyword evidence="7" id="KW-1185">Reference proteome</keyword>
<keyword evidence="5" id="KW-0732">Signal</keyword>
<protein>
    <submittedName>
        <fullName evidence="6">Uncharacterized protein</fullName>
    </submittedName>
</protein>
<dbReference type="GO" id="GO:0005737">
    <property type="term" value="C:cytoplasm"/>
    <property type="evidence" value="ECO:0007669"/>
    <property type="project" value="UniProtKB-SubCell"/>
</dbReference>